<keyword evidence="2" id="KW-1185">Reference proteome</keyword>
<accession>A0A344L0J6</accession>
<proteinExistence type="predicted"/>
<dbReference type="Proteomes" id="UP000250434">
    <property type="component" value="Chromosome"/>
</dbReference>
<reference evidence="1 2" key="1">
    <citation type="submission" date="2016-04" db="EMBL/GenBank/DDBJ databases">
        <title>Complete genome sequence and analysis of deep-sea sediment isolate, Amycolatopsis sp. WP1.</title>
        <authorList>
            <person name="Wang H."/>
            <person name="Chen S."/>
            <person name="Wu Q."/>
        </authorList>
    </citation>
    <scope>NUCLEOTIDE SEQUENCE [LARGE SCALE GENOMIC DNA]</scope>
    <source>
        <strain evidence="1 2">WP1</strain>
    </source>
</reference>
<dbReference type="OrthoDB" id="3537565at2"/>
<protein>
    <submittedName>
        <fullName evidence="1">Uncharacterized protein</fullName>
    </submittedName>
</protein>
<dbReference type="AlphaFoldDB" id="A0A344L0J6"/>
<evidence type="ECO:0000313" key="2">
    <source>
        <dbReference type="Proteomes" id="UP000250434"/>
    </source>
</evidence>
<sequence>MVWEYPMEAAARFTAAHNWAGGSYELAVEIGPNDDARLDRALTALGPALGVADWYGTIGLEPYRQQPVPGSLASWKRHGSLTGIVRLPDGRPIVCEVLVVREEDGSDWVDFGLPFGALERAYPQVDDLPLAAIDTWLAQAGENLYAAIDYQLGLIGFPASGGDSAARVLAEGPPEKRTYGYLIPIAGRITYLPSTG</sequence>
<evidence type="ECO:0000313" key="1">
    <source>
        <dbReference type="EMBL" id="AXB41570.1"/>
    </source>
</evidence>
<organism evidence="1 2">
    <name type="scientific">Amycolatopsis albispora</name>
    <dbReference type="NCBI Taxonomy" id="1804986"/>
    <lineage>
        <taxon>Bacteria</taxon>
        <taxon>Bacillati</taxon>
        <taxon>Actinomycetota</taxon>
        <taxon>Actinomycetes</taxon>
        <taxon>Pseudonocardiales</taxon>
        <taxon>Pseudonocardiaceae</taxon>
        <taxon>Amycolatopsis</taxon>
    </lineage>
</organism>
<name>A0A344L0J6_9PSEU</name>
<dbReference type="RefSeq" id="WP_113690833.1">
    <property type="nucleotide sequence ID" value="NZ_CP015163.1"/>
</dbReference>
<gene>
    <name evidence="1" type="ORF">A4R43_02735</name>
</gene>
<dbReference type="EMBL" id="CP015163">
    <property type="protein sequence ID" value="AXB41570.1"/>
    <property type="molecule type" value="Genomic_DNA"/>
</dbReference>
<dbReference type="KEGG" id="aab:A4R43_02735"/>